<gene>
    <name evidence="1" type="ORF">MUK42_37522</name>
</gene>
<organism evidence="1 2">
    <name type="scientific">Musa troglodytarum</name>
    <name type="common">fe'i banana</name>
    <dbReference type="NCBI Taxonomy" id="320322"/>
    <lineage>
        <taxon>Eukaryota</taxon>
        <taxon>Viridiplantae</taxon>
        <taxon>Streptophyta</taxon>
        <taxon>Embryophyta</taxon>
        <taxon>Tracheophyta</taxon>
        <taxon>Spermatophyta</taxon>
        <taxon>Magnoliopsida</taxon>
        <taxon>Liliopsida</taxon>
        <taxon>Zingiberales</taxon>
        <taxon>Musaceae</taxon>
        <taxon>Musa</taxon>
    </lineage>
</organism>
<reference evidence="1" key="1">
    <citation type="submission" date="2022-05" db="EMBL/GenBank/DDBJ databases">
        <title>The Musa troglodytarum L. genome provides insights into the mechanism of non-climacteric behaviour and enrichment of carotenoids.</title>
        <authorList>
            <person name="Wang J."/>
        </authorList>
    </citation>
    <scope>NUCLEOTIDE SEQUENCE</scope>
    <source>
        <tissue evidence="1">Leaf</tissue>
    </source>
</reference>
<sequence length="189" mass="20874">MRLRLRLPPPLRPPPDRTKPLFCIRAYSFSSSSSAAAAASDDDAALRRSLSLLLSPAPFDAALCRETLSRVCPRRLERLLLDLGSSLHPEPALRFFSFATDHCGFVFTPRAYALILHSLFRSNLASAARLLLLRILDARAAVPLFLDDPDHWFSEIIHALADTVPSSDSPAFDLLVHLCCTQLRGRGSP</sequence>
<dbReference type="AlphaFoldDB" id="A0A9E7EHH1"/>
<name>A0A9E7EHH1_9LILI</name>
<proteinExistence type="predicted"/>
<evidence type="ECO:0000313" key="2">
    <source>
        <dbReference type="Proteomes" id="UP001055439"/>
    </source>
</evidence>
<accession>A0A9E7EHH1</accession>
<dbReference type="Proteomes" id="UP001055439">
    <property type="component" value="Chromosome 10"/>
</dbReference>
<protein>
    <submittedName>
        <fullName evidence="1">PPR repeat</fullName>
    </submittedName>
</protein>
<evidence type="ECO:0000313" key="1">
    <source>
        <dbReference type="EMBL" id="URD77201.1"/>
    </source>
</evidence>
<dbReference type="OrthoDB" id="185373at2759"/>
<keyword evidence="2" id="KW-1185">Reference proteome</keyword>
<dbReference type="EMBL" id="CP097503">
    <property type="protein sequence ID" value="URD77201.1"/>
    <property type="molecule type" value="Genomic_DNA"/>
</dbReference>